<dbReference type="GO" id="GO:0003700">
    <property type="term" value="F:DNA-binding transcription factor activity"/>
    <property type="evidence" value="ECO:0007669"/>
    <property type="project" value="InterPro"/>
</dbReference>
<protein>
    <submittedName>
        <fullName evidence="1">Uncharacterized protein</fullName>
    </submittedName>
</protein>
<dbReference type="RefSeq" id="WP_117391139.1">
    <property type="nucleotide sequence ID" value="NZ_QWDC01000001.1"/>
</dbReference>
<dbReference type="InterPro" id="IPR036390">
    <property type="entry name" value="WH_DNA-bd_sf"/>
</dbReference>
<dbReference type="AlphaFoldDB" id="A0A372P0Z8"/>
<name>A0A372P0Z8_9SPHI</name>
<sequence>MRYAFSKTDRERSLKIYIAASLEHNGVSKASSKLGVMSDKIVLIYKELEEINDYISAEDFRILFISKQLPNISIGTFYKYLQWLADIGMVHRQKHHHKPDLFRAIGTIIT</sequence>
<dbReference type="Proteomes" id="UP000264217">
    <property type="component" value="Unassembled WGS sequence"/>
</dbReference>
<reference evidence="1 2" key="1">
    <citation type="submission" date="2018-08" db="EMBL/GenBank/DDBJ databases">
        <title>Mucilaginibacter sp. MYSH2.</title>
        <authorList>
            <person name="Seo T."/>
        </authorList>
    </citation>
    <scope>NUCLEOTIDE SEQUENCE [LARGE SCALE GENOMIC DNA]</scope>
    <source>
        <strain evidence="1 2">MYSH2</strain>
    </source>
</reference>
<comment type="caution">
    <text evidence="1">The sequence shown here is derived from an EMBL/GenBank/DDBJ whole genome shotgun (WGS) entry which is preliminary data.</text>
</comment>
<dbReference type="Gene3D" id="1.10.10.10">
    <property type="entry name" value="Winged helix-like DNA-binding domain superfamily/Winged helix DNA-binding domain"/>
    <property type="match status" value="1"/>
</dbReference>
<keyword evidence="2" id="KW-1185">Reference proteome</keyword>
<organism evidence="1 2">
    <name type="scientific">Mucilaginibacter conchicola</name>
    <dbReference type="NCBI Taxonomy" id="2303333"/>
    <lineage>
        <taxon>Bacteria</taxon>
        <taxon>Pseudomonadati</taxon>
        <taxon>Bacteroidota</taxon>
        <taxon>Sphingobacteriia</taxon>
        <taxon>Sphingobacteriales</taxon>
        <taxon>Sphingobacteriaceae</taxon>
        <taxon>Mucilaginibacter</taxon>
    </lineage>
</organism>
<dbReference type="InterPro" id="IPR036388">
    <property type="entry name" value="WH-like_DNA-bd_sf"/>
</dbReference>
<dbReference type="EMBL" id="QWDC01000001">
    <property type="protein sequence ID" value="RFZ95589.1"/>
    <property type="molecule type" value="Genomic_DNA"/>
</dbReference>
<dbReference type="Pfam" id="PF01475">
    <property type="entry name" value="FUR"/>
    <property type="match status" value="1"/>
</dbReference>
<proteinExistence type="predicted"/>
<gene>
    <name evidence="1" type="ORF">D0C36_08750</name>
</gene>
<dbReference type="OrthoDB" id="8659436at2"/>
<accession>A0A372P0Z8</accession>
<dbReference type="InterPro" id="IPR002481">
    <property type="entry name" value="FUR"/>
</dbReference>
<dbReference type="SUPFAM" id="SSF46785">
    <property type="entry name" value="Winged helix' DNA-binding domain"/>
    <property type="match status" value="1"/>
</dbReference>
<evidence type="ECO:0000313" key="1">
    <source>
        <dbReference type="EMBL" id="RFZ95589.1"/>
    </source>
</evidence>
<evidence type="ECO:0000313" key="2">
    <source>
        <dbReference type="Proteomes" id="UP000264217"/>
    </source>
</evidence>